<dbReference type="Proteomes" id="UP000887116">
    <property type="component" value="Unassembled WGS sequence"/>
</dbReference>
<dbReference type="GO" id="GO:0016301">
    <property type="term" value="F:kinase activity"/>
    <property type="evidence" value="ECO:0007669"/>
    <property type="project" value="UniProtKB-KW"/>
</dbReference>
<keyword evidence="2" id="KW-0418">Kinase</keyword>
<dbReference type="PROSITE" id="PS50206">
    <property type="entry name" value="RHODANESE_3"/>
    <property type="match status" value="1"/>
</dbReference>
<dbReference type="AlphaFoldDB" id="A0A8X6LU50"/>
<dbReference type="Gene3D" id="3.40.250.10">
    <property type="entry name" value="Rhodanese-like domain"/>
    <property type="match status" value="1"/>
</dbReference>
<dbReference type="OrthoDB" id="1668230at2759"/>
<organism evidence="2 3">
    <name type="scientific">Trichonephila clavata</name>
    <name type="common">Joro spider</name>
    <name type="synonym">Nephila clavata</name>
    <dbReference type="NCBI Taxonomy" id="2740835"/>
    <lineage>
        <taxon>Eukaryota</taxon>
        <taxon>Metazoa</taxon>
        <taxon>Ecdysozoa</taxon>
        <taxon>Arthropoda</taxon>
        <taxon>Chelicerata</taxon>
        <taxon>Arachnida</taxon>
        <taxon>Araneae</taxon>
        <taxon>Araneomorphae</taxon>
        <taxon>Entelegynae</taxon>
        <taxon>Araneoidea</taxon>
        <taxon>Nephilidae</taxon>
        <taxon>Trichonephila</taxon>
    </lineage>
</organism>
<proteinExistence type="predicted"/>
<comment type="caution">
    <text evidence="2">The sequence shown here is derived from an EMBL/GenBank/DDBJ whole genome shotgun (WGS) entry which is preliminary data.</text>
</comment>
<dbReference type="InterPro" id="IPR001763">
    <property type="entry name" value="Rhodanese-like_dom"/>
</dbReference>
<dbReference type="SUPFAM" id="SSF52821">
    <property type="entry name" value="Rhodanese/Cell cycle control phosphatase"/>
    <property type="match status" value="1"/>
</dbReference>
<accession>A0A8X6LU50</accession>
<gene>
    <name evidence="2" type="primary">NCL1_43285</name>
    <name evidence="2" type="ORF">TNCT_575341</name>
</gene>
<name>A0A8X6LU50_TRICU</name>
<feature type="domain" description="Rhodanese" evidence="1">
    <location>
        <begin position="8"/>
        <end position="89"/>
    </location>
</feature>
<evidence type="ECO:0000313" key="2">
    <source>
        <dbReference type="EMBL" id="GFR22090.1"/>
    </source>
</evidence>
<sequence length="89" mass="9587">MSLMCSTYSKEALPSSINIPYATAFTADGTLDSAVIFCSKGKIVIIIGSCKDKLSSEFATRLVRLEYSHVCTLHGGIEVLRKTGLLVSK</sequence>
<reference evidence="2" key="1">
    <citation type="submission" date="2020-07" db="EMBL/GenBank/DDBJ databases">
        <title>Multicomponent nature underlies the extraordinary mechanical properties of spider dragline silk.</title>
        <authorList>
            <person name="Kono N."/>
            <person name="Nakamura H."/>
            <person name="Mori M."/>
            <person name="Yoshida Y."/>
            <person name="Ohtoshi R."/>
            <person name="Malay A.D."/>
            <person name="Moran D.A.P."/>
            <person name="Tomita M."/>
            <person name="Numata K."/>
            <person name="Arakawa K."/>
        </authorList>
    </citation>
    <scope>NUCLEOTIDE SEQUENCE</scope>
</reference>
<protein>
    <submittedName>
        <fullName evidence="2">TBC domain-containing protein kinase-like protein</fullName>
    </submittedName>
</protein>
<keyword evidence="3" id="KW-1185">Reference proteome</keyword>
<dbReference type="InterPro" id="IPR036873">
    <property type="entry name" value="Rhodanese-like_dom_sf"/>
</dbReference>
<evidence type="ECO:0000259" key="1">
    <source>
        <dbReference type="PROSITE" id="PS50206"/>
    </source>
</evidence>
<evidence type="ECO:0000313" key="3">
    <source>
        <dbReference type="Proteomes" id="UP000887116"/>
    </source>
</evidence>
<keyword evidence="2" id="KW-0808">Transferase</keyword>
<dbReference type="EMBL" id="BMAO01038034">
    <property type="protein sequence ID" value="GFR22090.1"/>
    <property type="molecule type" value="Genomic_DNA"/>
</dbReference>